<evidence type="ECO:0000256" key="16">
    <source>
        <dbReference type="SAM" id="MobiDB-lite"/>
    </source>
</evidence>
<accession>A0AAV9UW44</accession>
<keyword evidence="7" id="KW-0560">Oxidoreductase</keyword>
<comment type="subcellular location">
    <subcellularLocation>
        <location evidence="2">Secreted</location>
    </subcellularLocation>
</comment>
<comment type="similarity">
    <text evidence="13">Belongs to the polysaccharide monooxygenase AA9 family.</text>
</comment>
<evidence type="ECO:0000256" key="15">
    <source>
        <dbReference type="ARBA" id="ARBA00047174"/>
    </source>
</evidence>
<protein>
    <recommendedName>
        <fullName evidence="15">lytic cellulose monooxygenase (C4-dehydrogenating)</fullName>
        <ecNumber evidence="15">1.14.99.56</ecNumber>
    </recommendedName>
</protein>
<gene>
    <name evidence="19" type="ORF">TWF730_010073</name>
</gene>
<comment type="catalytic activity">
    <reaction evidence="14">
        <text>[(1-&gt;4)-beta-D-glucosyl]n+m + reduced acceptor + O2 = 4-dehydro-beta-D-glucosyl-[(1-&gt;4)-beta-D-glucosyl]n-1 + [(1-&gt;4)-beta-D-glucosyl]m + acceptor + H2O.</text>
        <dbReference type="EC" id="1.14.99.56"/>
    </reaction>
</comment>
<evidence type="ECO:0000256" key="4">
    <source>
        <dbReference type="ARBA" id="ARBA00022723"/>
    </source>
</evidence>
<dbReference type="InterPro" id="IPR005103">
    <property type="entry name" value="AA9_LPMO"/>
</dbReference>
<comment type="caution">
    <text evidence="19">The sequence shown here is derived from an EMBL/GenBank/DDBJ whole genome shotgun (WGS) entry which is preliminary data.</text>
</comment>
<evidence type="ECO:0000313" key="19">
    <source>
        <dbReference type="EMBL" id="KAK6349324.1"/>
    </source>
</evidence>
<evidence type="ECO:0000256" key="13">
    <source>
        <dbReference type="ARBA" id="ARBA00044502"/>
    </source>
</evidence>
<dbReference type="PANTHER" id="PTHR33353">
    <property type="entry name" value="PUTATIVE (AFU_ORTHOLOGUE AFUA_1G12560)-RELATED"/>
    <property type="match status" value="1"/>
</dbReference>
<dbReference type="CDD" id="cd21175">
    <property type="entry name" value="LPMO_AA9"/>
    <property type="match status" value="1"/>
</dbReference>
<evidence type="ECO:0000256" key="11">
    <source>
        <dbReference type="ARBA" id="ARBA00023277"/>
    </source>
</evidence>
<keyword evidence="20" id="KW-1185">Reference proteome</keyword>
<keyword evidence="3" id="KW-0964">Secreted</keyword>
<keyword evidence="9" id="KW-0503">Monooxygenase</keyword>
<feature type="region of interest" description="Disordered" evidence="16">
    <location>
        <begin position="415"/>
        <end position="468"/>
    </location>
</feature>
<evidence type="ECO:0000256" key="8">
    <source>
        <dbReference type="ARBA" id="ARBA00023008"/>
    </source>
</evidence>
<keyword evidence="11" id="KW-0119">Carbohydrate metabolism</keyword>
<evidence type="ECO:0000256" key="12">
    <source>
        <dbReference type="ARBA" id="ARBA00023326"/>
    </source>
</evidence>
<feature type="chain" id="PRO_5043990221" description="lytic cellulose monooxygenase (C4-dehydrogenating)" evidence="17">
    <location>
        <begin position="25"/>
        <end position="468"/>
    </location>
</feature>
<dbReference type="Gene3D" id="2.70.50.70">
    <property type="match status" value="1"/>
</dbReference>
<feature type="compositionally biased region" description="Polar residues" evidence="16">
    <location>
        <begin position="285"/>
        <end position="296"/>
    </location>
</feature>
<dbReference type="EMBL" id="JAVHNS010000007">
    <property type="protein sequence ID" value="KAK6349324.1"/>
    <property type="molecule type" value="Genomic_DNA"/>
</dbReference>
<dbReference type="InterPro" id="IPR049892">
    <property type="entry name" value="AA9"/>
</dbReference>
<evidence type="ECO:0000256" key="2">
    <source>
        <dbReference type="ARBA" id="ARBA00004613"/>
    </source>
</evidence>
<feature type="compositionally biased region" description="Polar residues" evidence="16">
    <location>
        <begin position="415"/>
        <end position="448"/>
    </location>
</feature>
<name>A0AAV9UW44_9PEZI</name>
<comment type="cofactor">
    <cofactor evidence="1">
        <name>Cu(2+)</name>
        <dbReference type="ChEBI" id="CHEBI:29036"/>
    </cofactor>
</comment>
<dbReference type="GO" id="GO:0005576">
    <property type="term" value="C:extracellular region"/>
    <property type="evidence" value="ECO:0007669"/>
    <property type="project" value="UniProtKB-SubCell"/>
</dbReference>
<evidence type="ECO:0000259" key="18">
    <source>
        <dbReference type="Pfam" id="PF03443"/>
    </source>
</evidence>
<dbReference type="AlphaFoldDB" id="A0AAV9UW44"/>
<evidence type="ECO:0000256" key="5">
    <source>
        <dbReference type="ARBA" id="ARBA00022729"/>
    </source>
</evidence>
<evidence type="ECO:0000256" key="17">
    <source>
        <dbReference type="SAM" id="SignalP"/>
    </source>
</evidence>
<organism evidence="19 20">
    <name type="scientific">Orbilia blumenaviensis</name>
    <dbReference type="NCBI Taxonomy" id="1796055"/>
    <lineage>
        <taxon>Eukaryota</taxon>
        <taxon>Fungi</taxon>
        <taxon>Dikarya</taxon>
        <taxon>Ascomycota</taxon>
        <taxon>Pezizomycotina</taxon>
        <taxon>Orbiliomycetes</taxon>
        <taxon>Orbiliales</taxon>
        <taxon>Orbiliaceae</taxon>
        <taxon>Orbilia</taxon>
    </lineage>
</organism>
<dbReference type="GO" id="GO:0046872">
    <property type="term" value="F:metal ion binding"/>
    <property type="evidence" value="ECO:0007669"/>
    <property type="project" value="UniProtKB-KW"/>
</dbReference>
<evidence type="ECO:0000256" key="7">
    <source>
        <dbReference type="ARBA" id="ARBA00023002"/>
    </source>
</evidence>
<dbReference type="PANTHER" id="PTHR33353:SF10">
    <property type="entry name" value="ENDO-BETA-1,4-GLUCANASE D"/>
    <property type="match status" value="1"/>
</dbReference>
<dbReference type="GO" id="GO:0004497">
    <property type="term" value="F:monooxygenase activity"/>
    <property type="evidence" value="ECO:0007669"/>
    <property type="project" value="UniProtKB-KW"/>
</dbReference>
<keyword evidence="8" id="KW-0186">Copper</keyword>
<keyword evidence="6" id="KW-0136">Cellulose degradation</keyword>
<keyword evidence="10" id="KW-1015">Disulfide bond</keyword>
<evidence type="ECO:0000256" key="3">
    <source>
        <dbReference type="ARBA" id="ARBA00022525"/>
    </source>
</evidence>
<reference evidence="19 20" key="1">
    <citation type="submission" date="2019-10" db="EMBL/GenBank/DDBJ databases">
        <authorList>
            <person name="Palmer J.M."/>
        </authorList>
    </citation>
    <scope>NUCLEOTIDE SEQUENCE [LARGE SCALE GENOMIC DNA]</scope>
    <source>
        <strain evidence="19 20">TWF730</strain>
    </source>
</reference>
<dbReference type="Pfam" id="PF03443">
    <property type="entry name" value="AA9"/>
    <property type="match status" value="1"/>
</dbReference>
<feature type="domain" description="Auxiliary Activity family 9 catalytic" evidence="18">
    <location>
        <begin position="25"/>
        <end position="232"/>
    </location>
</feature>
<evidence type="ECO:0000256" key="1">
    <source>
        <dbReference type="ARBA" id="ARBA00001973"/>
    </source>
</evidence>
<dbReference type="GO" id="GO:0030245">
    <property type="term" value="P:cellulose catabolic process"/>
    <property type="evidence" value="ECO:0007669"/>
    <property type="project" value="UniProtKB-KW"/>
</dbReference>
<evidence type="ECO:0000256" key="10">
    <source>
        <dbReference type="ARBA" id="ARBA00023157"/>
    </source>
</evidence>
<feature type="region of interest" description="Disordered" evidence="16">
    <location>
        <begin position="239"/>
        <end position="352"/>
    </location>
</feature>
<evidence type="ECO:0000256" key="6">
    <source>
        <dbReference type="ARBA" id="ARBA00023001"/>
    </source>
</evidence>
<feature type="compositionally biased region" description="Low complexity" evidence="16">
    <location>
        <begin position="297"/>
        <end position="345"/>
    </location>
</feature>
<dbReference type="Proteomes" id="UP001373714">
    <property type="component" value="Unassembled WGS sequence"/>
</dbReference>
<evidence type="ECO:0000313" key="20">
    <source>
        <dbReference type="Proteomes" id="UP001373714"/>
    </source>
</evidence>
<keyword evidence="5 17" id="KW-0732">Signal</keyword>
<proteinExistence type="inferred from homology"/>
<sequence length="468" mass="50790">MKSTTKTSTAGLFALLSMATSVAAHGFVTEIIINGQSYPGFDPYNGKYADGITQPWRTQMGENSDGPAIRRFTNSLICQVDAKAAPKTAPAPAGSKITFHWNQWPEAHKGPILTYLAECNGDCSAVDSTKLQWFKIEEAGLLDAGKNYWATDLMMDQGDAWNIQLPKNIKSGNYVMRHEMISLESTNSADGVQFYPTCFNLEITGGTGQSNPQGVSLIQAYGLTAPGLTVGTKRGDAPVYSYNPPGPPIDRNIGATASNMVNTGASSNGRKHIYPNSDKDPYATSGKQPNYSSSAGQNTAPSTPANNAPNYNAPTNNAPNYNAPNNTPAANRVPANNNNNQPSRAGDANRKHCDDGYVQCRVERGNRKFKRGSIIARTPQADYRSEYCYQKFEVCLNAALYGAKAQPNSYNQAASNTGYKVNTNNNSNNGYRQPQANNNNNGYRQPQANSNNNGNYYQSNNNGYNSYY</sequence>
<evidence type="ECO:0000256" key="9">
    <source>
        <dbReference type="ARBA" id="ARBA00023033"/>
    </source>
</evidence>
<feature type="compositionally biased region" description="Low complexity" evidence="16">
    <location>
        <begin position="449"/>
        <end position="468"/>
    </location>
</feature>
<evidence type="ECO:0000256" key="14">
    <source>
        <dbReference type="ARBA" id="ARBA00045077"/>
    </source>
</evidence>
<keyword evidence="12" id="KW-0624">Polysaccharide degradation</keyword>
<keyword evidence="4" id="KW-0479">Metal-binding</keyword>
<dbReference type="EC" id="1.14.99.56" evidence="15"/>
<feature type="signal peptide" evidence="17">
    <location>
        <begin position="1"/>
        <end position="24"/>
    </location>
</feature>
<feature type="compositionally biased region" description="Polar residues" evidence="16">
    <location>
        <begin position="255"/>
        <end position="268"/>
    </location>
</feature>